<dbReference type="Proteomes" id="UP000217103">
    <property type="component" value="Unassembled WGS sequence"/>
</dbReference>
<organism evidence="2 3">
    <name type="scientific">Thermostaphylospora chromogena</name>
    <dbReference type="NCBI Taxonomy" id="35622"/>
    <lineage>
        <taxon>Bacteria</taxon>
        <taxon>Bacillati</taxon>
        <taxon>Actinomycetota</taxon>
        <taxon>Actinomycetes</taxon>
        <taxon>Streptosporangiales</taxon>
        <taxon>Thermomonosporaceae</taxon>
        <taxon>Thermostaphylospora</taxon>
    </lineage>
</organism>
<dbReference type="STRING" id="35622.SAMN04489764_1880"/>
<gene>
    <name evidence="2" type="ORF">SAMN04489764_1880</name>
</gene>
<protein>
    <submittedName>
        <fullName evidence="2">Uncharacterized protein</fullName>
    </submittedName>
</protein>
<dbReference type="EMBL" id="FNKK01000002">
    <property type="protein sequence ID" value="SDQ72882.1"/>
    <property type="molecule type" value="Genomic_DNA"/>
</dbReference>
<evidence type="ECO:0000313" key="3">
    <source>
        <dbReference type="Proteomes" id="UP000217103"/>
    </source>
</evidence>
<feature type="compositionally biased region" description="Acidic residues" evidence="1">
    <location>
        <begin position="120"/>
        <end position="130"/>
    </location>
</feature>
<dbReference type="AlphaFoldDB" id="A0A1H1D8V4"/>
<feature type="region of interest" description="Disordered" evidence="1">
    <location>
        <begin position="1"/>
        <end position="155"/>
    </location>
</feature>
<feature type="compositionally biased region" description="Basic and acidic residues" evidence="1">
    <location>
        <begin position="61"/>
        <end position="70"/>
    </location>
</feature>
<reference evidence="2 3" key="1">
    <citation type="submission" date="2016-10" db="EMBL/GenBank/DDBJ databases">
        <authorList>
            <person name="de Groot N.N."/>
        </authorList>
    </citation>
    <scope>NUCLEOTIDE SEQUENCE [LARGE SCALE GENOMIC DNA]</scope>
    <source>
        <strain evidence="2 3">DSM 43794</strain>
    </source>
</reference>
<feature type="compositionally biased region" description="Basic and acidic residues" evidence="1">
    <location>
        <begin position="101"/>
        <end position="113"/>
    </location>
</feature>
<evidence type="ECO:0000313" key="2">
    <source>
        <dbReference type="EMBL" id="SDQ72882.1"/>
    </source>
</evidence>
<keyword evidence="3" id="KW-1185">Reference proteome</keyword>
<feature type="compositionally biased region" description="Basic and acidic residues" evidence="1">
    <location>
        <begin position="1"/>
        <end position="12"/>
    </location>
</feature>
<feature type="compositionally biased region" description="Basic and acidic residues" evidence="1">
    <location>
        <begin position="21"/>
        <end position="49"/>
    </location>
</feature>
<name>A0A1H1D8V4_9ACTN</name>
<proteinExistence type="predicted"/>
<evidence type="ECO:0000256" key="1">
    <source>
        <dbReference type="SAM" id="MobiDB-lite"/>
    </source>
</evidence>
<accession>A0A1H1D8V4</accession>
<sequence>MTAEGRRDRPPATDDEGDAVSAERDREEQRRRRERDRGSTMDAVLHDMGGDIGPASVRPPAGEREERKPGEPGFRVEGPVDEERHGEIVDEEAGPSGPDPPPREEIIAPERAGHVGADLEWSESDADDPDAGSGRTDADDGGYLPGEATGRPYRG</sequence>